<feature type="binding site" evidence="6">
    <location>
        <position position="122"/>
    </location>
    <ligand>
        <name>S-adenosyl-L-methionine</name>
        <dbReference type="ChEBI" id="CHEBI:59789"/>
    </ligand>
</feature>
<protein>
    <recommendedName>
        <fullName evidence="6">Ribosomal RNA small subunit methyltransferase H</fullName>
        <ecNumber evidence="6">2.1.1.199</ecNumber>
    </recommendedName>
    <alternativeName>
        <fullName evidence="6">16S rRNA m(4)C1402 methyltransferase</fullName>
    </alternativeName>
    <alternativeName>
        <fullName evidence="6">rRNA (cytosine-N(4)-)-methyltransferase RsmH</fullName>
    </alternativeName>
</protein>
<comment type="caution">
    <text evidence="7">The sequence shown here is derived from an EMBL/GenBank/DDBJ whole genome shotgun (WGS) entry which is preliminary data.</text>
</comment>
<accession>A0A7Z0GNG3</accession>
<feature type="binding site" evidence="6">
    <location>
        <position position="92"/>
    </location>
    <ligand>
        <name>S-adenosyl-L-methionine</name>
        <dbReference type="ChEBI" id="CHEBI:59789"/>
    </ligand>
</feature>
<dbReference type="PIRSF" id="PIRSF004486">
    <property type="entry name" value="MraW"/>
    <property type="match status" value="1"/>
</dbReference>
<dbReference type="PANTHER" id="PTHR11265">
    <property type="entry name" value="S-ADENOSYL-METHYLTRANSFERASE MRAW"/>
    <property type="match status" value="1"/>
</dbReference>
<evidence type="ECO:0000313" key="7">
    <source>
        <dbReference type="EMBL" id="NYJ79247.1"/>
    </source>
</evidence>
<keyword evidence="4 6" id="KW-0808">Transferase</keyword>
<proteinExistence type="inferred from homology"/>
<gene>
    <name evidence="6" type="primary">rsmH</name>
    <name evidence="7" type="ORF">HNR09_002658</name>
</gene>
<organism evidence="7 8">
    <name type="scientific">Nesterenkonia xinjiangensis</name>
    <dbReference type="NCBI Taxonomy" id="225327"/>
    <lineage>
        <taxon>Bacteria</taxon>
        <taxon>Bacillati</taxon>
        <taxon>Actinomycetota</taxon>
        <taxon>Actinomycetes</taxon>
        <taxon>Micrococcales</taxon>
        <taxon>Micrococcaceae</taxon>
        <taxon>Nesterenkonia</taxon>
    </lineage>
</organism>
<sequence>MAERSPGDRHVPVMRDRCVELLLGRADVLRRAGHAPVVIDATLGMGGHAEALLSSCDDVRVIGLDRDTQALELAGRRLSAYGERFRGVRTVYDRADEVAAEELVDGEALAGILFDLGVSSLQLDEAERGFAYSYDAPLDMRMDAAADSEDETAAELLARITEADLRRILKEYGEERFAGRIASRIVARRGSTPFTSTADLAAVVDAAVPGASKRTGGHPAKRTFQALRIAVNRELEVLAEAVPRAMDALPLGGRLVVLSYHSLEDRLVKQSITSRTRSSTPQGLPVELEEHRPTFRPLTRGAEIPDQEEMAVNPRAASAKLRSAEKIKVVRSTR</sequence>
<dbReference type="GO" id="GO:0071424">
    <property type="term" value="F:rRNA (cytosine-N4-)-methyltransferase activity"/>
    <property type="evidence" value="ECO:0007669"/>
    <property type="project" value="UniProtKB-UniRule"/>
</dbReference>
<keyword evidence="8" id="KW-1185">Reference proteome</keyword>
<evidence type="ECO:0000256" key="6">
    <source>
        <dbReference type="HAMAP-Rule" id="MF_01007"/>
    </source>
</evidence>
<dbReference type="EMBL" id="JACCFY010000001">
    <property type="protein sequence ID" value="NYJ79247.1"/>
    <property type="molecule type" value="Genomic_DNA"/>
</dbReference>
<evidence type="ECO:0000256" key="1">
    <source>
        <dbReference type="ARBA" id="ARBA00010396"/>
    </source>
</evidence>
<dbReference type="RefSeq" id="WP_179542492.1">
    <property type="nucleotide sequence ID" value="NZ_BAAALL010000001.1"/>
</dbReference>
<evidence type="ECO:0000313" key="8">
    <source>
        <dbReference type="Proteomes" id="UP000535437"/>
    </source>
</evidence>
<feature type="binding site" evidence="6">
    <location>
        <position position="65"/>
    </location>
    <ligand>
        <name>S-adenosyl-L-methionine</name>
        <dbReference type="ChEBI" id="CHEBI:59789"/>
    </ligand>
</feature>
<dbReference type="AlphaFoldDB" id="A0A7Z0GNG3"/>
<evidence type="ECO:0000256" key="2">
    <source>
        <dbReference type="ARBA" id="ARBA00022552"/>
    </source>
</evidence>
<dbReference type="Gene3D" id="3.40.50.150">
    <property type="entry name" value="Vaccinia Virus protein VP39"/>
    <property type="match status" value="1"/>
</dbReference>
<name>A0A7Z0GNG3_9MICC</name>
<evidence type="ECO:0000256" key="5">
    <source>
        <dbReference type="ARBA" id="ARBA00022691"/>
    </source>
</evidence>
<keyword evidence="6" id="KW-0963">Cytoplasm</keyword>
<dbReference type="Gene3D" id="1.10.150.170">
    <property type="entry name" value="Putative methyltransferase TM0872, insert domain"/>
    <property type="match status" value="1"/>
</dbReference>
<comment type="catalytic activity">
    <reaction evidence="6">
        <text>cytidine(1402) in 16S rRNA + S-adenosyl-L-methionine = N(4)-methylcytidine(1402) in 16S rRNA + S-adenosyl-L-homocysteine + H(+)</text>
        <dbReference type="Rhea" id="RHEA:42928"/>
        <dbReference type="Rhea" id="RHEA-COMP:10286"/>
        <dbReference type="Rhea" id="RHEA-COMP:10287"/>
        <dbReference type="ChEBI" id="CHEBI:15378"/>
        <dbReference type="ChEBI" id="CHEBI:57856"/>
        <dbReference type="ChEBI" id="CHEBI:59789"/>
        <dbReference type="ChEBI" id="CHEBI:74506"/>
        <dbReference type="ChEBI" id="CHEBI:82748"/>
        <dbReference type="EC" id="2.1.1.199"/>
    </reaction>
</comment>
<keyword evidence="2 6" id="KW-0698">rRNA processing</keyword>
<dbReference type="SUPFAM" id="SSF81799">
    <property type="entry name" value="Putative methyltransferase TM0872, insert domain"/>
    <property type="match status" value="1"/>
</dbReference>
<dbReference type="NCBIfam" id="TIGR00006">
    <property type="entry name" value="16S rRNA (cytosine(1402)-N(4))-methyltransferase RsmH"/>
    <property type="match status" value="1"/>
</dbReference>
<keyword evidence="3 6" id="KW-0489">Methyltransferase</keyword>
<evidence type="ECO:0000256" key="4">
    <source>
        <dbReference type="ARBA" id="ARBA00022679"/>
    </source>
</evidence>
<evidence type="ECO:0000256" key="3">
    <source>
        <dbReference type="ARBA" id="ARBA00022603"/>
    </source>
</evidence>
<dbReference type="GO" id="GO:0070475">
    <property type="term" value="P:rRNA base methylation"/>
    <property type="evidence" value="ECO:0007669"/>
    <property type="project" value="UniProtKB-UniRule"/>
</dbReference>
<dbReference type="InterPro" id="IPR002903">
    <property type="entry name" value="RsmH"/>
</dbReference>
<dbReference type="PANTHER" id="PTHR11265:SF0">
    <property type="entry name" value="12S RRNA N4-METHYLCYTIDINE METHYLTRANSFERASE"/>
    <property type="match status" value="1"/>
</dbReference>
<comment type="subcellular location">
    <subcellularLocation>
        <location evidence="6">Cytoplasm</location>
    </subcellularLocation>
</comment>
<dbReference type="HAMAP" id="MF_01007">
    <property type="entry name" value="16SrRNA_methyltr_H"/>
    <property type="match status" value="1"/>
</dbReference>
<dbReference type="SUPFAM" id="SSF53335">
    <property type="entry name" value="S-adenosyl-L-methionine-dependent methyltransferases"/>
    <property type="match status" value="1"/>
</dbReference>
<feature type="binding site" evidence="6">
    <location>
        <begin position="46"/>
        <end position="48"/>
    </location>
    <ligand>
        <name>S-adenosyl-L-methionine</name>
        <dbReference type="ChEBI" id="CHEBI:59789"/>
    </ligand>
</feature>
<keyword evidence="5 6" id="KW-0949">S-adenosyl-L-methionine</keyword>
<feature type="binding site" evidence="6">
    <location>
        <position position="115"/>
    </location>
    <ligand>
        <name>S-adenosyl-L-methionine</name>
        <dbReference type="ChEBI" id="CHEBI:59789"/>
    </ligand>
</feature>
<comment type="function">
    <text evidence="6">Specifically methylates the N4 position of cytidine in position 1402 (C1402) of 16S rRNA.</text>
</comment>
<dbReference type="Pfam" id="PF01795">
    <property type="entry name" value="Methyltransf_5"/>
    <property type="match status" value="1"/>
</dbReference>
<dbReference type="InterPro" id="IPR023397">
    <property type="entry name" value="SAM-dep_MeTrfase_MraW_recog"/>
</dbReference>
<reference evidence="7 8" key="1">
    <citation type="submission" date="2020-07" db="EMBL/GenBank/DDBJ databases">
        <title>Sequencing the genomes of 1000 actinobacteria strains.</title>
        <authorList>
            <person name="Klenk H.-P."/>
        </authorList>
    </citation>
    <scope>NUCLEOTIDE SEQUENCE [LARGE SCALE GENOMIC DNA]</scope>
    <source>
        <strain evidence="7 8">DSM 15475</strain>
    </source>
</reference>
<dbReference type="InterPro" id="IPR029063">
    <property type="entry name" value="SAM-dependent_MTases_sf"/>
</dbReference>
<dbReference type="EC" id="2.1.1.199" evidence="6"/>
<dbReference type="Proteomes" id="UP000535437">
    <property type="component" value="Unassembled WGS sequence"/>
</dbReference>
<dbReference type="GO" id="GO:0005737">
    <property type="term" value="C:cytoplasm"/>
    <property type="evidence" value="ECO:0007669"/>
    <property type="project" value="UniProtKB-SubCell"/>
</dbReference>
<comment type="similarity">
    <text evidence="1 6">Belongs to the methyltransferase superfamily. RsmH family.</text>
</comment>